<dbReference type="AlphaFoldDB" id="A0AA91Z7K1"/>
<dbReference type="GO" id="GO:0016791">
    <property type="term" value="F:phosphatase activity"/>
    <property type="evidence" value="ECO:0007669"/>
    <property type="project" value="TreeGrafter"/>
</dbReference>
<sequence length="235" mass="26559">MRLNEPVSPVLSVHRILPANLNGRDWVCSDLHGHLPKLLEQLRSVKFNPLSDRLILLGDLIDRGPHSYQTLQWVLTTPWCHSVIGNHELMLWAAVQNPELTSKRLAMGGAWTHSLDSEELRILAEAVQTHFPLSYSVPTDIGMIGLVHSQSPVDDWNEMQHIVFSESLAKCCTWAWSRAYQHGEYIQNVEAVVSGHIGTDKIVIRGNQLWIDTLERTGQPTLLSAKELLDLVRSR</sequence>
<evidence type="ECO:0000313" key="4">
    <source>
        <dbReference type="Proteomes" id="UP000243750"/>
    </source>
</evidence>
<dbReference type="Proteomes" id="UP000243750">
    <property type="component" value="Unassembled WGS sequence"/>
</dbReference>
<dbReference type="InterPro" id="IPR050126">
    <property type="entry name" value="Ap4A_hydrolase"/>
</dbReference>
<dbReference type="Gene3D" id="3.60.21.10">
    <property type="match status" value="1"/>
</dbReference>
<dbReference type="InterPro" id="IPR004843">
    <property type="entry name" value="Calcineurin-like_PHP"/>
</dbReference>
<evidence type="ECO:0000313" key="2">
    <source>
        <dbReference type="EMBL" id="PCD00967.1"/>
    </source>
</evidence>
<proteinExistence type="predicted"/>
<gene>
    <name evidence="2" type="ORF">CO192_02675</name>
    <name evidence="3" type="ORF">EAO82_15255</name>
</gene>
<dbReference type="GO" id="GO:0005737">
    <property type="term" value="C:cytoplasm"/>
    <property type="evidence" value="ECO:0007669"/>
    <property type="project" value="TreeGrafter"/>
</dbReference>
<evidence type="ECO:0000313" key="3">
    <source>
        <dbReference type="EMBL" id="QFY57607.1"/>
    </source>
</evidence>
<feature type="domain" description="Calcineurin-like phosphoesterase" evidence="1">
    <location>
        <begin position="26"/>
        <end position="197"/>
    </location>
</feature>
<protein>
    <recommendedName>
        <fullName evidence="1">Calcineurin-like phosphoesterase domain-containing protein</fullName>
    </recommendedName>
</protein>
<dbReference type="GO" id="GO:0110154">
    <property type="term" value="P:RNA decapping"/>
    <property type="evidence" value="ECO:0007669"/>
    <property type="project" value="TreeGrafter"/>
</dbReference>
<reference evidence="2 4" key="1">
    <citation type="submission" date="2017-09" db="EMBL/GenBank/DDBJ databases">
        <title>Bacterial and phytoplankton interrelationship in Kongsfjorden, an Arctic fjord.</title>
        <authorList>
            <person name="Sinha R."/>
            <person name="Krishnan K."/>
        </authorList>
    </citation>
    <scope>NUCLEOTIDE SEQUENCE [LARGE SCALE GENOMIC DNA]</scope>
    <source>
        <strain evidence="2 4">58</strain>
    </source>
</reference>
<dbReference type="InterPro" id="IPR029052">
    <property type="entry name" value="Metallo-depent_PP-like"/>
</dbReference>
<name>A0AA91Z7K1_9GAMM</name>
<dbReference type="GO" id="GO:0008803">
    <property type="term" value="F:bis(5'-nucleosyl)-tetraphosphatase (symmetrical) activity"/>
    <property type="evidence" value="ECO:0007669"/>
    <property type="project" value="TreeGrafter"/>
</dbReference>
<dbReference type="SUPFAM" id="SSF56300">
    <property type="entry name" value="Metallo-dependent phosphatases"/>
    <property type="match status" value="1"/>
</dbReference>
<keyword evidence="5" id="KW-1185">Reference proteome</keyword>
<evidence type="ECO:0000313" key="5">
    <source>
        <dbReference type="Proteomes" id="UP000344571"/>
    </source>
</evidence>
<dbReference type="PANTHER" id="PTHR42850">
    <property type="entry name" value="METALLOPHOSPHOESTERASE"/>
    <property type="match status" value="1"/>
</dbReference>
<dbReference type="RefSeq" id="WP_096345069.1">
    <property type="nucleotide sequence ID" value="NZ_CP033116.1"/>
</dbReference>
<dbReference type="EMBL" id="NWMT01000050">
    <property type="protein sequence ID" value="PCD00967.1"/>
    <property type="molecule type" value="Genomic_DNA"/>
</dbReference>
<organism evidence="2 4">
    <name type="scientific">Halopseudomonas pelagia</name>
    <dbReference type="NCBI Taxonomy" id="553151"/>
    <lineage>
        <taxon>Bacteria</taxon>
        <taxon>Pseudomonadati</taxon>
        <taxon>Pseudomonadota</taxon>
        <taxon>Gammaproteobacteria</taxon>
        <taxon>Pseudomonadales</taxon>
        <taxon>Pseudomonadaceae</taxon>
        <taxon>Halopseudomonas</taxon>
    </lineage>
</organism>
<reference evidence="3 5" key="2">
    <citation type="submission" date="2018-10" db="EMBL/GenBank/DDBJ databases">
        <title>Complete genome sequence of Pseudomonas pelagia strain Kongs-67.</title>
        <authorList>
            <person name="Sinha R.K."/>
            <person name="Krishnan K."/>
        </authorList>
    </citation>
    <scope>NUCLEOTIDE SEQUENCE [LARGE SCALE GENOMIC DNA]</scope>
    <source>
        <strain evidence="3 5">Kongs-67</strain>
    </source>
</reference>
<dbReference type="EMBL" id="CP033116">
    <property type="protein sequence ID" value="QFY57607.1"/>
    <property type="molecule type" value="Genomic_DNA"/>
</dbReference>
<accession>A0AA91Z7K1</accession>
<evidence type="ECO:0000259" key="1">
    <source>
        <dbReference type="Pfam" id="PF00149"/>
    </source>
</evidence>
<dbReference type="Pfam" id="PF00149">
    <property type="entry name" value="Metallophos"/>
    <property type="match status" value="1"/>
</dbReference>
<dbReference type="PANTHER" id="PTHR42850:SF4">
    <property type="entry name" value="ZINC-DEPENDENT ENDOPOLYPHOSPHATASE"/>
    <property type="match status" value="1"/>
</dbReference>
<dbReference type="Proteomes" id="UP000344571">
    <property type="component" value="Chromosome"/>
</dbReference>